<evidence type="ECO:0000256" key="1">
    <source>
        <dbReference type="ARBA" id="ARBA00004141"/>
    </source>
</evidence>
<keyword evidence="5 7" id="KW-0472">Membrane</keyword>
<comment type="subcellular location">
    <subcellularLocation>
        <location evidence="1">Membrane</location>
        <topology evidence="1">Multi-pass membrane protein</topology>
    </subcellularLocation>
</comment>
<proteinExistence type="predicted"/>
<feature type="transmembrane region" description="Helical" evidence="7">
    <location>
        <begin position="202"/>
        <end position="224"/>
    </location>
</feature>
<dbReference type="SUPFAM" id="SSF103473">
    <property type="entry name" value="MFS general substrate transporter"/>
    <property type="match status" value="1"/>
</dbReference>
<dbReference type="PROSITE" id="PS50850">
    <property type="entry name" value="MFS"/>
    <property type="match status" value="1"/>
</dbReference>
<feature type="transmembrane region" description="Helical" evidence="7">
    <location>
        <begin position="432"/>
        <end position="453"/>
    </location>
</feature>
<dbReference type="InterPro" id="IPR020846">
    <property type="entry name" value="MFS_dom"/>
</dbReference>
<keyword evidence="10" id="KW-1185">Reference proteome</keyword>
<feature type="transmembrane region" description="Helical" evidence="7">
    <location>
        <begin position="272"/>
        <end position="300"/>
    </location>
</feature>
<organism evidence="9 10">
    <name type="scientific">Neodothiora populina</name>
    <dbReference type="NCBI Taxonomy" id="2781224"/>
    <lineage>
        <taxon>Eukaryota</taxon>
        <taxon>Fungi</taxon>
        <taxon>Dikarya</taxon>
        <taxon>Ascomycota</taxon>
        <taxon>Pezizomycotina</taxon>
        <taxon>Dothideomycetes</taxon>
        <taxon>Dothideomycetidae</taxon>
        <taxon>Dothideales</taxon>
        <taxon>Dothioraceae</taxon>
        <taxon>Neodothiora</taxon>
    </lineage>
</organism>
<dbReference type="InterPro" id="IPR011701">
    <property type="entry name" value="MFS"/>
</dbReference>
<feature type="region of interest" description="Disordered" evidence="6">
    <location>
        <begin position="1"/>
        <end position="21"/>
    </location>
</feature>
<feature type="compositionally biased region" description="Polar residues" evidence="6">
    <location>
        <begin position="12"/>
        <end position="21"/>
    </location>
</feature>
<feature type="transmembrane region" description="Helical" evidence="7">
    <location>
        <begin position="109"/>
        <end position="129"/>
    </location>
</feature>
<evidence type="ECO:0000256" key="4">
    <source>
        <dbReference type="ARBA" id="ARBA00022989"/>
    </source>
</evidence>
<keyword evidence="2" id="KW-0813">Transport</keyword>
<dbReference type="Proteomes" id="UP001562354">
    <property type="component" value="Unassembled WGS sequence"/>
</dbReference>
<dbReference type="Pfam" id="PF07690">
    <property type="entry name" value="MFS_1"/>
    <property type="match status" value="1"/>
</dbReference>
<dbReference type="EMBL" id="JBFMKM010000016">
    <property type="protein sequence ID" value="KAL1297491.1"/>
    <property type="molecule type" value="Genomic_DNA"/>
</dbReference>
<protein>
    <recommendedName>
        <fullName evidence="8">Major facilitator superfamily (MFS) profile domain-containing protein</fullName>
    </recommendedName>
</protein>
<dbReference type="Gene3D" id="1.20.1250.20">
    <property type="entry name" value="MFS general substrate transporter like domains"/>
    <property type="match status" value="2"/>
</dbReference>
<evidence type="ECO:0000256" key="5">
    <source>
        <dbReference type="ARBA" id="ARBA00023136"/>
    </source>
</evidence>
<evidence type="ECO:0000256" key="6">
    <source>
        <dbReference type="SAM" id="MobiDB-lite"/>
    </source>
</evidence>
<feature type="domain" description="Major facilitator superfamily (MFS) profile" evidence="8">
    <location>
        <begin position="43"/>
        <end position="458"/>
    </location>
</feature>
<evidence type="ECO:0000256" key="2">
    <source>
        <dbReference type="ARBA" id="ARBA00022448"/>
    </source>
</evidence>
<evidence type="ECO:0000313" key="9">
    <source>
        <dbReference type="EMBL" id="KAL1297491.1"/>
    </source>
</evidence>
<evidence type="ECO:0000256" key="3">
    <source>
        <dbReference type="ARBA" id="ARBA00022692"/>
    </source>
</evidence>
<evidence type="ECO:0000259" key="8">
    <source>
        <dbReference type="PROSITE" id="PS50850"/>
    </source>
</evidence>
<feature type="transmembrane region" description="Helical" evidence="7">
    <location>
        <begin position="399"/>
        <end position="420"/>
    </location>
</feature>
<dbReference type="PANTHER" id="PTHR43791:SF22">
    <property type="entry name" value="TRANSPORTER, PUTATIVE (AFU_ORTHOLOGUE AFUA_6G11320)-RELATED"/>
    <property type="match status" value="1"/>
</dbReference>
<evidence type="ECO:0000313" key="10">
    <source>
        <dbReference type="Proteomes" id="UP001562354"/>
    </source>
</evidence>
<accession>A0ABR3P483</accession>
<feature type="compositionally biased region" description="Basic and acidic residues" evidence="6">
    <location>
        <begin position="1"/>
        <end position="11"/>
    </location>
</feature>
<keyword evidence="3 7" id="KW-0812">Transmembrane</keyword>
<feature type="transmembrane region" description="Helical" evidence="7">
    <location>
        <begin position="367"/>
        <end position="387"/>
    </location>
</feature>
<keyword evidence="4 7" id="KW-1133">Transmembrane helix</keyword>
<reference evidence="9 10" key="1">
    <citation type="submission" date="2024-07" db="EMBL/GenBank/DDBJ databases">
        <title>Draft sequence of the Neodothiora populina.</title>
        <authorList>
            <person name="Drown D.D."/>
            <person name="Schuette U.S."/>
            <person name="Buechlein A.B."/>
            <person name="Rusch D.R."/>
            <person name="Winton L.W."/>
            <person name="Adams G.A."/>
        </authorList>
    </citation>
    <scope>NUCLEOTIDE SEQUENCE [LARGE SCALE GENOMIC DNA]</scope>
    <source>
        <strain evidence="9 10">CPC 39397</strain>
    </source>
</reference>
<gene>
    <name evidence="9" type="ORF">AAFC00_005010</name>
</gene>
<comment type="caution">
    <text evidence="9">The sequence shown here is derived from an EMBL/GenBank/DDBJ whole genome shotgun (WGS) entry which is preliminary data.</text>
</comment>
<sequence>MAELEKNRQDDSPQALSSVSSETDIIPNTADEKRLLRKLDRRLLPGVSVLYLLSFLDRSNVANARLEGLTKDLGMTGNEYLTGLTVFFLGYIAFEVLWNIILKRIGPRIWLPLVTFIWGIVATLQGIVVSKEGFYVVRTFLGITEGALFPGVVFYLSMWYKRSERTYRVALFFSAASLAGAFGGILAYGIGFMRGTAGVSGWAWIFIIEGILTCVVAFAGYWFIEDWPAKVKFLSVDERSLLNARLSADSDTVNSETFAWSEVFKAFKDPKCWLYCALFHTCSLPLYTLSLFLPSIIAALGYTAAQAQLLTIPPYALATILTVIWAVISERYRKRGLFIMISSATAAIGYIILLTNKNPKQNPAQSYVGTFFAAAGIYPSTALVLSWPAINVSGQTKRATACAMQITIGNLGAVLGTQLYRTETAPRYLLGHSFALGYIAANAIIAGITWLVLARENKAREASGVEAKVDSYGVDWKGDEDARWRYTV</sequence>
<dbReference type="InterPro" id="IPR036259">
    <property type="entry name" value="MFS_trans_sf"/>
</dbReference>
<feature type="transmembrane region" description="Helical" evidence="7">
    <location>
        <begin position="169"/>
        <end position="190"/>
    </location>
</feature>
<dbReference type="GeneID" id="95978710"/>
<feature type="transmembrane region" description="Helical" evidence="7">
    <location>
        <begin position="81"/>
        <end position="102"/>
    </location>
</feature>
<dbReference type="PANTHER" id="PTHR43791">
    <property type="entry name" value="PERMEASE-RELATED"/>
    <property type="match status" value="1"/>
</dbReference>
<feature type="transmembrane region" description="Helical" evidence="7">
    <location>
        <begin position="336"/>
        <end position="355"/>
    </location>
</feature>
<dbReference type="RefSeq" id="XP_069197173.1">
    <property type="nucleotide sequence ID" value="XM_069344736.1"/>
</dbReference>
<name>A0ABR3P483_9PEZI</name>
<feature type="transmembrane region" description="Helical" evidence="7">
    <location>
        <begin position="312"/>
        <end position="329"/>
    </location>
</feature>
<evidence type="ECO:0000256" key="7">
    <source>
        <dbReference type="SAM" id="Phobius"/>
    </source>
</evidence>
<feature type="transmembrane region" description="Helical" evidence="7">
    <location>
        <begin position="135"/>
        <end position="157"/>
    </location>
</feature>